<dbReference type="CDD" id="cd01065">
    <property type="entry name" value="NAD_bind_Shikimate_DH"/>
    <property type="match status" value="1"/>
</dbReference>
<feature type="region of interest" description="Disordered" evidence="1">
    <location>
        <begin position="1"/>
        <end position="23"/>
    </location>
</feature>
<dbReference type="InterPro" id="IPR022893">
    <property type="entry name" value="Shikimate_DH_fam"/>
</dbReference>
<dbReference type="AlphaFoldDB" id="A0A136IR54"/>
<evidence type="ECO:0000256" key="1">
    <source>
        <dbReference type="SAM" id="MobiDB-lite"/>
    </source>
</evidence>
<proteinExistence type="predicted"/>
<organism evidence="3 4">
    <name type="scientific">Microdochium bolleyi</name>
    <dbReference type="NCBI Taxonomy" id="196109"/>
    <lineage>
        <taxon>Eukaryota</taxon>
        <taxon>Fungi</taxon>
        <taxon>Dikarya</taxon>
        <taxon>Ascomycota</taxon>
        <taxon>Pezizomycotina</taxon>
        <taxon>Sordariomycetes</taxon>
        <taxon>Xylariomycetidae</taxon>
        <taxon>Xylariales</taxon>
        <taxon>Microdochiaceae</taxon>
        <taxon>Microdochium</taxon>
    </lineage>
</organism>
<dbReference type="SUPFAM" id="SSF51735">
    <property type="entry name" value="NAD(P)-binding Rossmann-fold domains"/>
    <property type="match status" value="1"/>
</dbReference>
<dbReference type="InParanoid" id="A0A136IR54"/>
<dbReference type="InterPro" id="IPR013708">
    <property type="entry name" value="Shikimate_DH-bd_N"/>
</dbReference>
<dbReference type="Gene3D" id="3.40.50.720">
    <property type="entry name" value="NAD(P)-binding Rossmann-like Domain"/>
    <property type="match status" value="1"/>
</dbReference>
<feature type="domain" description="Shikimate dehydrogenase substrate binding N-terminal" evidence="2">
    <location>
        <begin position="49"/>
        <end position="129"/>
    </location>
</feature>
<accession>A0A136IR54</accession>
<dbReference type="OrthoDB" id="204377at2759"/>
<evidence type="ECO:0000313" key="3">
    <source>
        <dbReference type="EMBL" id="KXJ87403.1"/>
    </source>
</evidence>
<evidence type="ECO:0000313" key="4">
    <source>
        <dbReference type="Proteomes" id="UP000070501"/>
    </source>
</evidence>
<dbReference type="Proteomes" id="UP000070501">
    <property type="component" value="Unassembled WGS sequence"/>
</dbReference>
<dbReference type="GO" id="GO:0009423">
    <property type="term" value="P:chorismate biosynthetic process"/>
    <property type="evidence" value="ECO:0007669"/>
    <property type="project" value="TreeGrafter"/>
</dbReference>
<dbReference type="SUPFAM" id="SSF53223">
    <property type="entry name" value="Aminoacid dehydrogenase-like, N-terminal domain"/>
    <property type="match status" value="1"/>
</dbReference>
<dbReference type="GO" id="GO:0004764">
    <property type="term" value="F:shikimate 3-dehydrogenase (NADP+) activity"/>
    <property type="evidence" value="ECO:0007669"/>
    <property type="project" value="InterPro"/>
</dbReference>
<dbReference type="PANTHER" id="PTHR21089">
    <property type="entry name" value="SHIKIMATE DEHYDROGENASE"/>
    <property type="match status" value="1"/>
</dbReference>
<reference evidence="4" key="1">
    <citation type="submission" date="2016-02" db="EMBL/GenBank/DDBJ databases">
        <title>Draft genome sequence of Microdochium bolleyi, a fungal endophyte of beachgrass.</title>
        <authorList>
            <consortium name="DOE Joint Genome Institute"/>
            <person name="David A.S."/>
            <person name="May G."/>
            <person name="Haridas S."/>
            <person name="Lim J."/>
            <person name="Wang M."/>
            <person name="Labutti K."/>
            <person name="Lipzen A."/>
            <person name="Barry K."/>
            <person name="Grigoriev I.V."/>
        </authorList>
    </citation>
    <scope>NUCLEOTIDE SEQUENCE [LARGE SCALE GENOMIC DNA]</scope>
    <source>
        <strain evidence="4">J235TASD1</strain>
    </source>
</reference>
<dbReference type="InterPro" id="IPR046346">
    <property type="entry name" value="Aminoacid_DH-like_N_sf"/>
</dbReference>
<evidence type="ECO:0000259" key="2">
    <source>
        <dbReference type="Pfam" id="PF08501"/>
    </source>
</evidence>
<keyword evidence="4" id="KW-1185">Reference proteome</keyword>
<dbReference type="PANTHER" id="PTHR21089:SF1">
    <property type="entry name" value="BIFUNCTIONAL 3-DEHYDROQUINATE DEHYDRATASE_SHIKIMATE DEHYDROGENASE, CHLOROPLASTIC"/>
    <property type="match status" value="1"/>
</dbReference>
<dbReference type="InterPro" id="IPR036291">
    <property type="entry name" value="NAD(P)-bd_dom_sf"/>
</dbReference>
<dbReference type="EMBL" id="KQ964262">
    <property type="protein sequence ID" value="KXJ87403.1"/>
    <property type="molecule type" value="Genomic_DNA"/>
</dbReference>
<name>A0A136IR54_9PEZI</name>
<sequence length="348" mass="37680">MADSFPKSSPSSPLTDQTAPTNTMSATATQTVTAQPSLAAGPEQKHGFLFGTKLAASLSPMFHGTIYKDLGLPWEQHRLESSDIPAFLELLQEPNVYGSAVTMPNKVTIMSHLDELTDECRDVGACNTIYFKQGPDGRRLLCGTNTDTVGVREAFYQNVADPDTTFHNMPAMVLGGGGAARSAVYALWRWMKATKIYLVNRDASEVKALMDDCTSRGYGDVLVHVATAEQAAEIVRKGECPGAIVACVPDFPPQTAEEKTARQIIETVLDGEKKGAILEMCYNPTPYTQLGAIAERYGWQVILGTEALIWQGVEQDTLWTGVSRSELPVRNASAAVNQKVAEASSKRS</sequence>
<dbReference type="Pfam" id="PF08501">
    <property type="entry name" value="Shikimate_dh_N"/>
    <property type="match status" value="1"/>
</dbReference>
<protein>
    <submittedName>
        <fullName evidence="3">Putative quinate dehydrogenase</fullName>
    </submittedName>
</protein>
<dbReference type="GO" id="GO:0019632">
    <property type="term" value="P:shikimate metabolic process"/>
    <property type="evidence" value="ECO:0007669"/>
    <property type="project" value="TreeGrafter"/>
</dbReference>
<dbReference type="Gene3D" id="3.40.50.10860">
    <property type="entry name" value="Leucine Dehydrogenase, chain A, domain 1"/>
    <property type="match status" value="1"/>
</dbReference>
<gene>
    <name evidence="3" type="ORF">Micbo1qcDRAFT_190219</name>
</gene>
<dbReference type="STRING" id="196109.A0A136IR54"/>